<dbReference type="PROSITE" id="PS51450">
    <property type="entry name" value="LRR"/>
    <property type="match status" value="1"/>
</dbReference>
<comment type="caution">
    <text evidence="4">The sequence shown here is derived from an EMBL/GenBank/DDBJ whole genome shotgun (WGS) entry which is preliminary data.</text>
</comment>
<protein>
    <recommendedName>
        <fullName evidence="6">Leucine-rich repeat domain-containing protein</fullName>
    </recommendedName>
</protein>
<organism evidence="4 5">
    <name type="scientific">SAR86 cluster bacterium</name>
    <dbReference type="NCBI Taxonomy" id="2030880"/>
    <lineage>
        <taxon>Bacteria</taxon>
        <taxon>Pseudomonadati</taxon>
        <taxon>Pseudomonadota</taxon>
        <taxon>Gammaproteobacteria</taxon>
        <taxon>SAR86 cluster</taxon>
    </lineage>
</organism>
<keyword evidence="1" id="KW-0433">Leucine-rich repeat</keyword>
<name>A0A2A5BAQ9_9GAMM</name>
<sequence length="172" mass="18351">MKLKFTKTTITSCLIAFVLASCSQQFTVSINNQAVFDPNGRLIAGQLADANLQGCVNLAMQQQGLQNAALLTVLSCANSEITDLGNIGQLAQLRFLDLGNNNISNITPLEELTQLGGLNLMNNVITDISVLLGIPSLVSVSLLGNNQIPCAPLQVLEEKLGENLNRPESCQN</sequence>
<dbReference type="EMBL" id="NVVJ01000001">
    <property type="protein sequence ID" value="PCJ28623.1"/>
    <property type="molecule type" value="Genomic_DNA"/>
</dbReference>
<dbReference type="InterPro" id="IPR001611">
    <property type="entry name" value="Leu-rich_rpt"/>
</dbReference>
<evidence type="ECO:0000256" key="1">
    <source>
        <dbReference type="ARBA" id="ARBA00022614"/>
    </source>
</evidence>
<dbReference type="PANTHER" id="PTHR46652">
    <property type="entry name" value="LEUCINE-RICH REPEAT AND IQ DOMAIN-CONTAINING PROTEIN 1-RELATED"/>
    <property type="match status" value="1"/>
</dbReference>
<dbReference type="InterPro" id="IPR050836">
    <property type="entry name" value="SDS22/Internalin_LRR"/>
</dbReference>
<accession>A0A2A5BAQ9</accession>
<dbReference type="InterPro" id="IPR032675">
    <property type="entry name" value="LRR_dom_sf"/>
</dbReference>
<evidence type="ECO:0008006" key="6">
    <source>
        <dbReference type="Google" id="ProtNLM"/>
    </source>
</evidence>
<proteinExistence type="predicted"/>
<keyword evidence="3" id="KW-0732">Signal</keyword>
<gene>
    <name evidence="4" type="ORF">COA96_00090</name>
</gene>
<reference evidence="5" key="1">
    <citation type="submission" date="2017-08" db="EMBL/GenBank/DDBJ databases">
        <title>A dynamic microbial community with high functional redundancy inhabits the cold, oxic subseafloor aquifer.</title>
        <authorList>
            <person name="Tully B.J."/>
            <person name="Wheat C.G."/>
            <person name="Glazer B.T."/>
            <person name="Huber J.A."/>
        </authorList>
    </citation>
    <scope>NUCLEOTIDE SEQUENCE [LARGE SCALE GENOMIC DNA]</scope>
</reference>
<dbReference type="Pfam" id="PF12799">
    <property type="entry name" value="LRR_4"/>
    <property type="match status" value="1"/>
</dbReference>
<evidence type="ECO:0000313" key="4">
    <source>
        <dbReference type="EMBL" id="PCJ28623.1"/>
    </source>
</evidence>
<dbReference type="PROSITE" id="PS51257">
    <property type="entry name" value="PROKAR_LIPOPROTEIN"/>
    <property type="match status" value="1"/>
</dbReference>
<dbReference type="InterPro" id="IPR025875">
    <property type="entry name" value="Leu-rich_rpt_4"/>
</dbReference>
<dbReference type="SUPFAM" id="SSF52058">
    <property type="entry name" value="L domain-like"/>
    <property type="match status" value="1"/>
</dbReference>
<feature type="chain" id="PRO_5012472627" description="Leucine-rich repeat domain-containing protein" evidence="3">
    <location>
        <begin position="24"/>
        <end position="172"/>
    </location>
</feature>
<evidence type="ECO:0000313" key="5">
    <source>
        <dbReference type="Proteomes" id="UP000218327"/>
    </source>
</evidence>
<evidence type="ECO:0000256" key="2">
    <source>
        <dbReference type="ARBA" id="ARBA00022737"/>
    </source>
</evidence>
<dbReference type="Proteomes" id="UP000218327">
    <property type="component" value="Unassembled WGS sequence"/>
</dbReference>
<evidence type="ECO:0000256" key="3">
    <source>
        <dbReference type="SAM" id="SignalP"/>
    </source>
</evidence>
<dbReference type="PANTHER" id="PTHR46652:SF3">
    <property type="entry name" value="LEUCINE-RICH REPEAT-CONTAINING PROTEIN 9"/>
    <property type="match status" value="1"/>
</dbReference>
<dbReference type="AlphaFoldDB" id="A0A2A5BAQ9"/>
<keyword evidence="2" id="KW-0677">Repeat</keyword>
<feature type="signal peptide" evidence="3">
    <location>
        <begin position="1"/>
        <end position="23"/>
    </location>
</feature>
<dbReference type="Gene3D" id="3.80.10.10">
    <property type="entry name" value="Ribonuclease Inhibitor"/>
    <property type="match status" value="1"/>
</dbReference>